<dbReference type="PANTHER" id="PTHR43751:SF3">
    <property type="entry name" value="SULFATASE N-TERMINAL DOMAIN-CONTAINING PROTEIN"/>
    <property type="match status" value="1"/>
</dbReference>
<dbReference type="PANTHER" id="PTHR43751">
    <property type="entry name" value="SULFATASE"/>
    <property type="match status" value="1"/>
</dbReference>
<proteinExistence type="predicted"/>
<name>A0A916YY41_9BACL</name>
<reference evidence="3" key="2">
    <citation type="submission" date="2020-09" db="EMBL/GenBank/DDBJ databases">
        <authorList>
            <person name="Sun Q."/>
            <person name="Zhou Y."/>
        </authorList>
    </citation>
    <scope>NUCLEOTIDE SEQUENCE</scope>
    <source>
        <strain evidence="3">CGMCC 1.15178</strain>
    </source>
</reference>
<keyword evidence="4" id="KW-1185">Reference proteome</keyword>
<sequence>MTAKKPNVVIFGIDSLRRDHMSSYGYPRLTTPFLDRVAADGALFEQHFSPSIPTTPAYASMLTGMDVFGTDVVALRHEGPLGGHVKTLAETLGENGYNTTCIGFTGNPSSRGFQNYLDYESWVPDESGRTPKAENLNKVAVPELERLAADDKPFLLFLRHMDPHSPYLPPVPFERMFYGNDEKDANNRSMEPVYDFKPFANFLKSWIPEGVTDEQYVGAQYDGAIAYMDAAIQTLFTKLEALGIEEETLIVITSDHGETLYEHDCYFDHHGLYDCTLVVPLIIKFPGRVPAGKRVSNVSLISDIMPTVLDLLEIKTDSTFYGQSLTGLIQGEDAKRVSEFYITECTWMRKHGWRTPEWKLICALEPDFHFKPEVELYNLIQDPQENENVAEREPEVVAFLQKRMHDYIAKREKEVNRTNPIYTNLNWHGQGKTFKSSQEAYDSLYIGNIVNARSLQEKEEEETAKSKKGKGKSKKEKKAKEDSSDKEEAKDKQKA</sequence>
<dbReference type="InterPro" id="IPR052701">
    <property type="entry name" value="GAG_Ulvan_Degrading_Sulfatases"/>
</dbReference>
<dbReference type="RefSeq" id="WP_188992324.1">
    <property type="nucleotide sequence ID" value="NZ_BMHP01000002.1"/>
</dbReference>
<comment type="caution">
    <text evidence="3">The sequence shown here is derived from an EMBL/GenBank/DDBJ whole genome shotgun (WGS) entry which is preliminary data.</text>
</comment>
<dbReference type="AlphaFoldDB" id="A0A916YY41"/>
<dbReference type="Pfam" id="PF00884">
    <property type="entry name" value="Sulfatase"/>
    <property type="match status" value="1"/>
</dbReference>
<protein>
    <submittedName>
        <fullName evidence="3">Sulfatase</fullName>
    </submittedName>
</protein>
<feature type="compositionally biased region" description="Basic residues" evidence="1">
    <location>
        <begin position="466"/>
        <end position="477"/>
    </location>
</feature>
<feature type="region of interest" description="Disordered" evidence="1">
    <location>
        <begin position="455"/>
        <end position="495"/>
    </location>
</feature>
<dbReference type="Gene3D" id="3.30.1120.10">
    <property type="match status" value="1"/>
</dbReference>
<organism evidence="3 4">
    <name type="scientific">Paenibacillus nasutitermitis</name>
    <dbReference type="NCBI Taxonomy" id="1652958"/>
    <lineage>
        <taxon>Bacteria</taxon>
        <taxon>Bacillati</taxon>
        <taxon>Bacillota</taxon>
        <taxon>Bacilli</taxon>
        <taxon>Bacillales</taxon>
        <taxon>Paenibacillaceae</taxon>
        <taxon>Paenibacillus</taxon>
    </lineage>
</organism>
<dbReference type="Proteomes" id="UP000612456">
    <property type="component" value="Unassembled WGS sequence"/>
</dbReference>
<dbReference type="InterPro" id="IPR017850">
    <property type="entry name" value="Alkaline_phosphatase_core_sf"/>
</dbReference>
<dbReference type="Gene3D" id="3.40.720.10">
    <property type="entry name" value="Alkaline Phosphatase, subunit A"/>
    <property type="match status" value="1"/>
</dbReference>
<reference evidence="3" key="1">
    <citation type="journal article" date="2014" name="Int. J. Syst. Evol. Microbiol.">
        <title>Complete genome sequence of Corynebacterium casei LMG S-19264T (=DSM 44701T), isolated from a smear-ripened cheese.</title>
        <authorList>
            <consortium name="US DOE Joint Genome Institute (JGI-PGF)"/>
            <person name="Walter F."/>
            <person name="Albersmeier A."/>
            <person name="Kalinowski J."/>
            <person name="Ruckert C."/>
        </authorList>
    </citation>
    <scope>NUCLEOTIDE SEQUENCE</scope>
    <source>
        <strain evidence="3">CGMCC 1.15178</strain>
    </source>
</reference>
<dbReference type="EMBL" id="BMHP01000002">
    <property type="protein sequence ID" value="GGD66493.1"/>
    <property type="molecule type" value="Genomic_DNA"/>
</dbReference>
<evidence type="ECO:0000259" key="2">
    <source>
        <dbReference type="Pfam" id="PF00884"/>
    </source>
</evidence>
<feature type="domain" description="Sulfatase N-terminal" evidence="2">
    <location>
        <begin position="6"/>
        <end position="313"/>
    </location>
</feature>
<evidence type="ECO:0000256" key="1">
    <source>
        <dbReference type="SAM" id="MobiDB-lite"/>
    </source>
</evidence>
<evidence type="ECO:0000313" key="3">
    <source>
        <dbReference type="EMBL" id="GGD66493.1"/>
    </source>
</evidence>
<dbReference type="SUPFAM" id="SSF53649">
    <property type="entry name" value="Alkaline phosphatase-like"/>
    <property type="match status" value="1"/>
</dbReference>
<dbReference type="CDD" id="cd16148">
    <property type="entry name" value="sulfatase_like"/>
    <property type="match status" value="1"/>
</dbReference>
<feature type="compositionally biased region" description="Basic and acidic residues" evidence="1">
    <location>
        <begin position="478"/>
        <end position="495"/>
    </location>
</feature>
<evidence type="ECO:0000313" key="4">
    <source>
        <dbReference type="Proteomes" id="UP000612456"/>
    </source>
</evidence>
<gene>
    <name evidence="3" type="ORF">GCM10010911_25290</name>
</gene>
<accession>A0A916YY41</accession>
<dbReference type="InterPro" id="IPR000917">
    <property type="entry name" value="Sulfatase_N"/>
</dbReference>